<dbReference type="ExpressionAtlas" id="A0A0P0V9B8">
    <property type="expression patterns" value="baseline and differential"/>
</dbReference>
<dbReference type="InParanoid" id="A0A0P0V9B8"/>
<accession>A0A0P0V9B8</accession>
<protein>
    <submittedName>
        <fullName evidence="2">Os01g0798100 protein</fullName>
    </submittedName>
</protein>
<name>A0A0P0V9B8_ORYSJ</name>
<sequence>SLISSPLPTRRRRRHRDSSHSSPPHPSQRPPARRRYLLLEPAAGTTTFPRSQRPALCSHGAGRGAIFSRSHWPAPPLPSSPHRARDVDTIAVCVRFFAQLRQLAATTTPGFGCGWSKCASHCTAVHSHEKVSSIKMNEHPATCALLHLLPYEDEAGSSS</sequence>
<dbReference type="PaxDb" id="39947-A0A0P0V9B8"/>
<evidence type="ECO:0000256" key="1">
    <source>
        <dbReference type="SAM" id="MobiDB-lite"/>
    </source>
</evidence>
<reference evidence="2 3" key="3">
    <citation type="journal article" date="2013" name="Rice">
        <title>Improvement of the Oryza sativa Nipponbare reference genome using next generation sequence and optical map data.</title>
        <authorList>
            <person name="Kawahara Y."/>
            <person name="de la Bastide M."/>
            <person name="Hamilton J.P."/>
            <person name="Kanamori H."/>
            <person name="McCombie W.R."/>
            <person name="Ouyang S."/>
            <person name="Schwartz D.C."/>
            <person name="Tanaka T."/>
            <person name="Wu J."/>
            <person name="Zhou S."/>
            <person name="Childs K.L."/>
            <person name="Davidson R.M."/>
            <person name="Lin H."/>
            <person name="Quesada-Ocampo L."/>
            <person name="Vaillancourt B."/>
            <person name="Sakai H."/>
            <person name="Lee S.S."/>
            <person name="Kim J."/>
            <person name="Numa H."/>
            <person name="Itoh T."/>
            <person name="Buell C.R."/>
            <person name="Matsumoto T."/>
        </authorList>
    </citation>
    <scope>NUCLEOTIDE SEQUENCE [LARGE SCALE GENOMIC DNA]</scope>
    <source>
        <strain evidence="3">cv. Nipponbare</strain>
    </source>
</reference>
<dbReference type="AlphaFoldDB" id="A0A0P0V9B8"/>
<dbReference type="EMBL" id="AP014957">
    <property type="protein sequence ID" value="BAS74770.1"/>
    <property type="molecule type" value="Genomic_DNA"/>
</dbReference>
<dbReference type="Gramene" id="Os01t0798100-02">
    <property type="protein sequence ID" value="Os01t0798100-02"/>
    <property type="gene ID" value="Os01g0798100"/>
</dbReference>
<reference evidence="3" key="1">
    <citation type="journal article" date="2005" name="Nature">
        <title>The map-based sequence of the rice genome.</title>
        <authorList>
            <consortium name="International rice genome sequencing project (IRGSP)"/>
            <person name="Matsumoto T."/>
            <person name="Wu J."/>
            <person name="Kanamori H."/>
            <person name="Katayose Y."/>
            <person name="Fujisawa M."/>
            <person name="Namiki N."/>
            <person name="Mizuno H."/>
            <person name="Yamamoto K."/>
            <person name="Antonio B.A."/>
            <person name="Baba T."/>
            <person name="Sakata K."/>
            <person name="Nagamura Y."/>
            <person name="Aoki H."/>
            <person name="Arikawa K."/>
            <person name="Arita K."/>
            <person name="Bito T."/>
            <person name="Chiden Y."/>
            <person name="Fujitsuka N."/>
            <person name="Fukunaka R."/>
            <person name="Hamada M."/>
            <person name="Harada C."/>
            <person name="Hayashi A."/>
            <person name="Hijishita S."/>
            <person name="Honda M."/>
            <person name="Hosokawa S."/>
            <person name="Ichikawa Y."/>
            <person name="Idonuma A."/>
            <person name="Iijima M."/>
            <person name="Ikeda M."/>
            <person name="Ikeno M."/>
            <person name="Ito K."/>
            <person name="Ito S."/>
            <person name="Ito T."/>
            <person name="Ito Y."/>
            <person name="Ito Y."/>
            <person name="Iwabuchi A."/>
            <person name="Kamiya K."/>
            <person name="Karasawa W."/>
            <person name="Kurita K."/>
            <person name="Katagiri S."/>
            <person name="Kikuta A."/>
            <person name="Kobayashi H."/>
            <person name="Kobayashi N."/>
            <person name="Machita K."/>
            <person name="Maehara T."/>
            <person name="Masukawa M."/>
            <person name="Mizubayashi T."/>
            <person name="Mukai Y."/>
            <person name="Nagasaki H."/>
            <person name="Nagata Y."/>
            <person name="Naito S."/>
            <person name="Nakashima M."/>
            <person name="Nakama Y."/>
            <person name="Nakamichi Y."/>
            <person name="Nakamura M."/>
            <person name="Meguro A."/>
            <person name="Negishi M."/>
            <person name="Ohta I."/>
            <person name="Ohta T."/>
            <person name="Okamoto M."/>
            <person name="Ono N."/>
            <person name="Saji S."/>
            <person name="Sakaguchi M."/>
            <person name="Sakai K."/>
            <person name="Shibata M."/>
            <person name="Shimokawa T."/>
            <person name="Song J."/>
            <person name="Takazaki Y."/>
            <person name="Terasawa K."/>
            <person name="Tsugane M."/>
            <person name="Tsuji K."/>
            <person name="Ueda S."/>
            <person name="Waki K."/>
            <person name="Yamagata H."/>
            <person name="Yamamoto M."/>
            <person name="Yamamoto S."/>
            <person name="Yamane H."/>
            <person name="Yoshiki S."/>
            <person name="Yoshihara R."/>
            <person name="Yukawa K."/>
            <person name="Zhong H."/>
            <person name="Yano M."/>
            <person name="Yuan Q."/>
            <person name="Ouyang S."/>
            <person name="Liu J."/>
            <person name="Jones K.M."/>
            <person name="Gansberger K."/>
            <person name="Moffat K."/>
            <person name="Hill J."/>
            <person name="Bera J."/>
            <person name="Fadrosh D."/>
            <person name="Jin S."/>
            <person name="Johri S."/>
            <person name="Kim M."/>
            <person name="Overton L."/>
            <person name="Reardon M."/>
            <person name="Tsitrin T."/>
            <person name="Vuong H."/>
            <person name="Weaver B."/>
            <person name="Ciecko A."/>
            <person name="Tallon L."/>
            <person name="Jackson J."/>
            <person name="Pai G."/>
            <person name="Aken S.V."/>
            <person name="Utterback T."/>
            <person name="Reidmuller S."/>
            <person name="Feldblyum T."/>
            <person name="Hsiao J."/>
            <person name="Zismann V."/>
            <person name="Iobst S."/>
            <person name="de Vazeille A.R."/>
            <person name="Buell C.R."/>
            <person name="Ying K."/>
            <person name="Li Y."/>
            <person name="Lu T."/>
            <person name="Huang Y."/>
            <person name="Zhao Q."/>
            <person name="Feng Q."/>
            <person name="Zhang L."/>
            <person name="Zhu J."/>
            <person name="Weng Q."/>
            <person name="Mu J."/>
            <person name="Lu Y."/>
            <person name="Fan D."/>
            <person name="Liu Y."/>
            <person name="Guan J."/>
            <person name="Zhang Y."/>
            <person name="Yu S."/>
            <person name="Liu X."/>
            <person name="Zhang Y."/>
            <person name="Hong G."/>
            <person name="Han B."/>
            <person name="Choisne N."/>
            <person name="Demange N."/>
            <person name="Orjeda G."/>
            <person name="Samain S."/>
            <person name="Cattolico L."/>
            <person name="Pelletier E."/>
            <person name="Couloux A."/>
            <person name="Segurens B."/>
            <person name="Wincker P."/>
            <person name="D'Hont A."/>
            <person name="Scarpelli C."/>
            <person name="Weissenbach J."/>
            <person name="Salanoubat M."/>
            <person name="Quetier F."/>
            <person name="Yu Y."/>
            <person name="Kim H.R."/>
            <person name="Rambo T."/>
            <person name="Currie J."/>
            <person name="Collura K."/>
            <person name="Luo M."/>
            <person name="Yang T."/>
            <person name="Ammiraju J.S.S."/>
            <person name="Engler F."/>
            <person name="Soderlund C."/>
            <person name="Wing R.A."/>
            <person name="Palmer L.E."/>
            <person name="de la Bastide M."/>
            <person name="Spiegel L."/>
            <person name="Nascimento L."/>
            <person name="Zutavern T."/>
            <person name="O'Shaughnessy A."/>
            <person name="Dike S."/>
            <person name="Dedhia N."/>
            <person name="Preston R."/>
            <person name="Balija V."/>
            <person name="McCombie W.R."/>
            <person name="Chow T."/>
            <person name="Chen H."/>
            <person name="Chung M."/>
            <person name="Chen C."/>
            <person name="Shaw J."/>
            <person name="Wu H."/>
            <person name="Hsiao K."/>
            <person name="Chao Y."/>
            <person name="Chu M."/>
            <person name="Cheng C."/>
            <person name="Hour A."/>
            <person name="Lee P."/>
            <person name="Lin S."/>
            <person name="Lin Y."/>
            <person name="Liou J."/>
            <person name="Liu S."/>
            <person name="Hsing Y."/>
            <person name="Raghuvanshi S."/>
            <person name="Mohanty A."/>
            <person name="Bharti A.K."/>
            <person name="Gaur A."/>
            <person name="Gupta V."/>
            <person name="Kumar D."/>
            <person name="Ravi V."/>
            <person name="Vij S."/>
            <person name="Kapur A."/>
            <person name="Khurana P."/>
            <person name="Khurana P."/>
            <person name="Khurana J.P."/>
            <person name="Tyagi A.K."/>
            <person name="Gaikwad K."/>
            <person name="Singh A."/>
            <person name="Dalal V."/>
            <person name="Srivastava S."/>
            <person name="Dixit A."/>
            <person name="Pal A.K."/>
            <person name="Ghazi I.A."/>
            <person name="Yadav M."/>
            <person name="Pandit A."/>
            <person name="Bhargava A."/>
            <person name="Sureshbabu K."/>
            <person name="Batra K."/>
            <person name="Sharma T.R."/>
            <person name="Mohapatra T."/>
            <person name="Singh N.K."/>
            <person name="Messing J."/>
            <person name="Nelson A.B."/>
            <person name="Fuks G."/>
            <person name="Kavchok S."/>
            <person name="Keizer G."/>
            <person name="Linton E."/>
            <person name="Llaca V."/>
            <person name="Song R."/>
            <person name="Tanyolac B."/>
            <person name="Young S."/>
            <person name="Ho-Il K."/>
            <person name="Hahn J.H."/>
            <person name="Sangsakoo G."/>
            <person name="Vanavichit A."/>
            <person name="de Mattos Luiz.A.T."/>
            <person name="Zimmer P.D."/>
            <person name="Malone G."/>
            <person name="Dellagostin O."/>
            <person name="de Oliveira A.C."/>
            <person name="Bevan M."/>
            <person name="Bancroft I."/>
            <person name="Minx P."/>
            <person name="Cordum H."/>
            <person name="Wilson R."/>
            <person name="Cheng Z."/>
            <person name="Jin W."/>
            <person name="Jiang J."/>
            <person name="Leong S.A."/>
            <person name="Iwama H."/>
            <person name="Gojobori T."/>
            <person name="Itoh T."/>
            <person name="Niimura Y."/>
            <person name="Fujii Y."/>
            <person name="Habara T."/>
            <person name="Sakai H."/>
            <person name="Sato Y."/>
            <person name="Wilson G."/>
            <person name="Kumar K."/>
            <person name="McCouch S."/>
            <person name="Juretic N."/>
            <person name="Hoen D."/>
            <person name="Wright S."/>
            <person name="Bruskiewich R."/>
            <person name="Bureau T."/>
            <person name="Miyao A."/>
            <person name="Hirochika H."/>
            <person name="Nishikawa T."/>
            <person name="Kadowaki K."/>
            <person name="Sugiura M."/>
            <person name="Burr B."/>
            <person name="Sasaki T."/>
        </authorList>
    </citation>
    <scope>NUCLEOTIDE SEQUENCE [LARGE SCALE GENOMIC DNA]</scope>
    <source>
        <strain evidence="3">cv. Nipponbare</strain>
    </source>
</reference>
<feature type="region of interest" description="Disordered" evidence="1">
    <location>
        <begin position="42"/>
        <end position="61"/>
    </location>
</feature>
<reference evidence="2 3" key="2">
    <citation type="journal article" date="2013" name="Plant Cell Physiol.">
        <title>Rice Annotation Project Database (RAP-DB): an integrative and interactive database for rice genomics.</title>
        <authorList>
            <person name="Sakai H."/>
            <person name="Lee S.S."/>
            <person name="Tanaka T."/>
            <person name="Numa H."/>
            <person name="Kim J."/>
            <person name="Kawahara Y."/>
            <person name="Wakimoto H."/>
            <person name="Yang C.C."/>
            <person name="Iwamoto M."/>
            <person name="Abe T."/>
            <person name="Yamada Y."/>
            <person name="Muto A."/>
            <person name="Inokuchi H."/>
            <person name="Ikemura T."/>
            <person name="Matsumoto T."/>
            <person name="Sasaki T."/>
            <person name="Itoh T."/>
        </authorList>
    </citation>
    <scope>NUCLEOTIDE SEQUENCE [LARGE SCALE GENOMIC DNA]</scope>
    <source>
        <strain evidence="3">cv. Nipponbare</strain>
    </source>
</reference>
<organism evidence="2 3">
    <name type="scientific">Oryza sativa subsp. japonica</name>
    <name type="common">Rice</name>
    <dbReference type="NCBI Taxonomy" id="39947"/>
    <lineage>
        <taxon>Eukaryota</taxon>
        <taxon>Viridiplantae</taxon>
        <taxon>Streptophyta</taxon>
        <taxon>Embryophyta</taxon>
        <taxon>Tracheophyta</taxon>
        <taxon>Spermatophyta</taxon>
        <taxon>Magnoliopsida</taxon>
        <taxon>Liliopsida</taxon>
        <taxon>Poales</taxon>
        <taxon>Poaceae</taxon>
        <taxon>BOP clade</taxon>
        <taxon>Oryzoideae</taxon>
        <taxon>Oryzeae</taxon>
        <taxon>Oryzinae</taxon>
        <taxon>Oryza</taxon>
        <taxon>Oryza sativa</taxon>
    </lineage>
</organism>
<evidence type="ECO:0000313" key="2">
    <source>
        <dbReference type="EMBL" id="BAS74770.1"/>
    </source>
</evidence>
<keyword evidence="3" id="KW-1185">Reference proteome</keyword>
<gene>
    <name evidence="2" type="ordered locus">Os01g0798100</name>
    <name evidence="2" type="ORF">OSNPB_010798100</name>
</gene>
<evidence type="ECO:0000313" key="3">
    <source>
        <dbReference type="Proteomes" id="UP000059680"/>
    </source>
</evidence>
<dbReference type="Proteomes" id="UP000059680">
    <property type="component" value="Chromosome 1"/>
</dbReference>
<feature type="non-terminal residue" evidence="2">
    <location>
        <position position="1"/>
    </location>
</feature>
<proteinExistence type="predicted"/>
<feature type="region of interest" description="Disordered" evidence="1">
    <location>
        <begin position="1"/>
        <end position="33"/>
    </location>
</feature>